<evidence type="ECO:0000313" key="1">
    <source>
        <dbReference type="EMBL" id="RNA07135.1"/>
    </source>
</evidence>
<name>A0A3M7Q862_BRAPC</name>
<dbReference type="AlphaFoldDB" id="A0A3M7Q862"/>
<dbReference type="Proteomes" id="UP000276133">
    <property type="component" value="Unassembled WGS sequence"/>
</dbReference>
<proteinExistence type="predicted"/>
<reference evidence="1 2" key="1">
    <citation type="journal article" date="2018" name="Sci. Rep.">
        <title>Genomic signatures of local adaptation to the degree of environmental predictability in rotifers.</title>
        <authorList>
            <person name="Franch-Gras L."/>
            <person name="Hahn C."/>
            <person name="Garcia-Roger E.M."/>
            <person name="Carmona M.J."/>
            <person name="Serra M."/>
            <person name="Gomez A."/>
        </authorList>
    </citation>
    <scope>NUCLEOTIDE SEQUENCE [LARGE SCALE GENOMIC DNA]</scope>
    <source>
        <strain evidence="1">HYR1</strain>
    </source>
</reference>
<sequence length="66" mass="7610">MKGSNLLLKIKYPLEIILTSILTLMEGVKSRIDKFRRNDIALKKALNIDLSCLRLKSPDLKNDFSY</sequence>
<gene>
    <name evidence="1" type="ORF">BpHYR1_053298</name>
</gene>
<organism evidence="1 2">
    <name type="scientific">Brachionus plicatilis</name>
    <name type="common">Marine rotifer</name>
    <name type="synonym">Brachionus muelleri</name>
    <dbReference type="NCBI Taxonomy" id="10195"/>
    <lineage>
        <taxon>Eukaryota</taxon>
        <taxon>Metazoa</taxon>
        <taxon>Spiralia</taxon>
        <taxon>Gnathifera</taxon>
        <taxon>Rotifera</taxon>
        <taxon>Eurotatoria</taxon>
        <taxon>Monogononta</taxon>
        <taxon>Pseudotrocha</taxon>
        <taxon>Ploima</taxon>
        <taxon>Brachionidae</taxon>
        <taxon>Brachionus</taxon>
    </lineage>
</organism>
<evidence type="ECO:0000313" key="2">
    <source>
        <dbReference type="Proteomes" id="UP000276133"/>
    </source>
</evidence>
<comment type="caution">
    <text evidence="1">The sequence shown here is derived from an EMBL/GenBank/DDBJ whole genome shotgun (WGS) entry which is preliminary data.</text>
</comment>
<accession>A0A3M7Q862</accession>
<dbReference type="EMBL" id="REGN01007143">
    <property type="protein sequence ID" value="RNA07135.1"/>
    <property type="molecule type" value="Genomic_DNA"/>
</dbReference>
<keyword evidence="2" id="KW-1185">Reference proteome</keyword>
<protein>
    <submittedName>
        <fullName evidence="1">Uncharacterized protein</fullName>
    </submittedName>
</protein>